<dbReference type="SUPFAM" id="SSF51905">
    <property type="entry name" value="FAD/NAD(P)-binding domain"/>
    <property type="match status" value="1"/>
</dbReference>
<dbReference type="InterPro" id="IPR012132">
    <property type="entry name" value="GMC_OxRdtase"/>
</dbReference>
<evidence type="ECO:0000256" key="2">
    <source>
        <dbReference type="ARBA" id="ARBA00010790"/>
    </source>
</evidence>
<evidence type="ECO:0000256" key="4">
    <source>
        <dbReference type="ARBA" id="ARBA00022827"/>
    </source>
</evidence>
<dbReference type="Pfam" id="PF00732">
    <property type="entry name" value="GMC_oxred_N"/>
    <property type="match status" value="1"/>
</dbReference>
<dbReference type="RefSeq" id="WP_345099918.1">
    <property type="nucleotide sequence ID" value="NZ_BAABGS010000072.1"/>
</dbReference>
<dbReference type="PROSITE" id="PS00624">
    <property type="entry name" value="GMC_OXRED_2"/>
    <property type="match status" value="1"/>
</dbReference>
<evidence type="ECO:0000256" key="1">
    <source>
        <dbReference type="ARBA" id="ARBA00001974"/>
    </source>
</evidence>
<organism evidence="6 7">
    <name type="scientific">Chelativorans composti</name>
    <dbReference type="NCBI Taxonomy" id="768533"/>
    <lineage>
        <taxon>Bacteria</taxon>
        <taxon>Pseudomonadati</taxon>
        <taxon>Pseudomonadota</taxon>
        <taxon>Alphaproteobacteria</taxon>
        <taxon>Hyphomicrobiales</taxon>
        <taxon>Phyllobacteriaceae</taxon>
        <taxon>Chelativorans</taxon>
    </lineage>
</organism>
<dbReference type="PANTHER" id="PTHR11552">
    <property type="entry name" value="GLUCOSE-METHANOL-CHOLINE GMC OXIDOREDUCTASE"/>
    <property type="match status" value="1"/>
</dbReference>
<dbReference type="Gene3D" id="3.50.50.60">
    <property type="entry name" value="FAD/NAD(P)-binding domain"/>
    <property type="match status" value="1"/>
</dbReference>
<dbReference type="InterPro" id="IPR000172">
    <property type="entry name" value="GMC_OxRdtase_N"/>
</dbReference>
<evidence type="ECO:0000256" key="3">
    <source>
        <dbReference type="ARBA" id="ARBA00022630"/>
    </source>
</evidence>
<reference evidence="7" key="1">
    <citation type="journal article" date="2019" name="Int. J. Syst. Evol. Microbiol.">
        <title>The Global Catalogue of Microorganisms (GCM) 10K type strain sequencing project: providing services to taxonomists for standard genome sequencing and annotation.</title>
        <authorList>
            <consortium name="The Broad Institute Genomics Platform"/>
            <consortium name="The Broad Institute Genome Sequencing Center for Infectious Disease"/>
            <person name="Wu L."/>
            <person name="Ma J."/>
        </authorList>
    </citation>
    <scope>NUCLEOTIDE SEQUENCE [LARGE SCALE GENOMIC DNA]</scope>
    <source>
        <strain evidence="7">KCTC 23707</strain>
    </source>
</reference>
<comment type="cofactor">
    <cofactor evidence="1">
        <name>FAD</name>
        <dbReference type="ChEBI" id="CHEBI:57692"/>
    </cofactor>
</comment>
<name>A0ABW5DIG5_9HYPH</name>
<protein>
    <submittedName>
        <fullName evidence="6">GMC family oxidoreductase</fullName>
    </submittedName>
</protein>
<accession>A0ABW5DIG5</accession>
<evidence type="ECO:0000259" key="5">
    <source>
        <dbReference type="PROSITE" id="PS00624"/>
    </source>
</evidence>
<comment type="caution">
    <text evidence="6">The sequence shown here is derived from an EMBL/GenBank/DDBJ whole genome shotgun (WGS) entry which is preliminary data.</text>
</comment>
<dbReference type="PIRSF" id="PIRSF000137">
    <property type="entry name" value="Alcohol_oxidase"/>
    <property type="match status" value="1"/>
</dbReference>
<evidence type="ECO:0000313" key="7">
    <source>
        <dbReference type="Proteomes" id="UP001597373"/>
    </source>
</evidence>
<dbReference type="EMBL" id="JBHUIR010000051">
    <property type="protein sequence ID" value="MFD2260719.1"/>
    <property type="molecule type" value="Genomic_DNA"/>
</dbReference>
<sequence length="530" mass="57649">MSYDYIVVGGGSSGSLVAGRLAEAGARVLVLEAGGSDKNPLIQMPAGFVKLLGVEKYMWFYKSTIQKQLDGRAPVIPQGKVIGGGSSVNAMFYIRGQAGDYTPWVEATGDSGWSWPEVLKRYRDMEDNNRLQNEAHGVGGPWAVSDPTHIDEVSRRYVLAAQEAGIPFTPDFNSGVQRGVGFPQVNMRNRRRWSAADAFLKPAMSTGRLEVLTGCLAHRVLFEGDRAVGVEYSRQGQVQKAHASQEIILCAGAVATPKLLMLSGIGNTEDVKPFDIACRVELRGVGRNLQDHTEVPVLAFFKGKYGYYGQDRGWNQIRNGLQYLLFKSGPVASNGIEACAFFDPDDLGNEAKIQQFCIPSVYLDPGTTDLKPSWGVTLNSCVLRPGSRGSVKLASGNPADEPLVNPNYFDDPEDLRLSIGGLRQARRILASRPLRELIDREIFPGPGKDSDEDLAEHARRFVKTVYHPVGTARMGKEDDPDAVVDPQLRVKGVRGLRVADASVMPTIISGNTNSATLVIADRAASMILGR</sequence>
<comment type="similarity">
    <text evidence="2">Belongs to the GMC oxidoreductase family.</text>
</comment>
<feature type="domain" description="Glucose-methanol-choline oxidoreductase N-terminal" evidence="5">
    <location>
        <begin position="252"/>
        <end position="266"/>
    </location>
</feature>
<evidence type="ECO:0000313" key="6">
    <source>
        <dbReference type="EMBL" id="MFD2260719.1"/>
    </source>
</evidence>
<keyword evidence="4" id="KW-0274">FAD</keyword>
<dbReference type="InterPro" id="IPR036188">
    <property type="entry name" value="FAD/NAD-bd_sf"/>
</dbReference>
<dbReference type="PANTHER" id="PTHR11552:SF147">
    <property type="entry name" value="CHOLINE DEHYDROGENASE, MITOCHONDRIAL"/>
    <property type="match status" value="1"/>
</dbReference>
<gene>
    <name evidence="6" type="ORF">ACFSMZ_13240</name>
</gene>
<dbReference type="SUPFAM" id="SSF54373">
    <property type="entry name" value="FAD-linked reductases, C-terminal domain"/>
    <property type="match status" value="1"/>
</dbReference>
<dbReference type="Gene3D" id="3.30.560.10">
    <property type="entry name" value="Glucose Oxidase, domain 3"/>
    <property type="match status" value="1"/>
</dbReference>
<keyword evidence="7" id="KW-1185">Reference proteome</keyword>
<dbReference type="Proteomes" id="UP001597373">
    <property type="component" value="Unassembled WGS sequence"/>
</dbReference>
<dbReference type="InterPro" id="IPR007867">
    <property type="entry name" value="GMC_OxRtase_C"/>
</dbReference>
<keyword evidence="3" id="KW-0285">Flavoprotein</keyword>
<proteinExistence type="inferred from homology"/>
<dbReference type="Pfam" id="PF05199">
    <property type="entry name" value="GMC_oxred_C"/>
    <property type="match status" value="1"/>
</dbReference>